<evidence type="ECO:0000256" key="3">
    <source>
        <dbReference type="ARBA" id="ARBA00013220"/>
    </source>
</evidence>
<feature type="region of interest" description="Disordered" evidence="8">
    <location>
        <begin position="16"/>
        <end position="45"/>
    </location>
</feature>
<evidence type="ECO:0000256" key="2">
    <source>
        <dbReference type="ARBA" id="ARBA00008392"/>
    </source>
</evidence>
<accession>A0A7R9ENZ2</accession>
<dbReference type="PANTHER" id="PTHR13693:SF3">
    <property type="entry name" value="LD36009P"/>
    <property type="match status" value="1"/>
</dbReference>
<feature type="transmembrane region" description="Helical" evidence="9">
    <location>
        <begin position="54"/>
        <end position="75"/>
    </location>
</feature>
<feature type="compositionally biased region" description="Polar residues" evidence="8">
    <location>
        <begin position="22"/>
        <end position="32"/>
    </location>
</feature>
<reference evidence="11" key="1">
    <citation type="submission" date="2020-11" db="EMBL/GenBank/DDBJ databases">
        <authorList>
            <person name="Tran Van P."/>
        </authorList>
    </citation>
    <scope>NUCLEOTIDE SEQUENCE</scope>
</reference>
<dbReference type="AlphaFoldDB" id="A0A7R9ENZ2"/>
<comment type="cofactor">
    <cofactor evidence="1">
        <name>pyridoxal 5'-phosphate</name>
        <dbReference type="ChEBI" id="CHEBI:597326"/>
    </cofactor>
</comment>
<evidence type="ECO:0000256" key="6">
    <source>
        <dbReference type="ARBA" id="ARBA00023315"/>
    </source>
</evidence>
<gene>
    <name evidence="11" type="ORF">TBIB3V08_LOCUS228</name>
</gene>
<dbReference type="GO" id="GO:0046513">
    <property type="term" value="P:ceramide biosynthetic process"/>
    <property type="evidence" value="ECO:0007669"/>
    <property type="project" value="TreeGrafter"/>
</dbReference>
<keyword evidence="9" id="KW-0812">Transmembrane</keyword>
<dbReference type="GO" id="GO:0017059">
    <property type="term" value="C:serine palmitoyltransferase complex"/>
    <property type="evidence" value="ECO:0007669"/>
    <property type="project" value="TreeGrafter"/>
</dbReference>
<evidence type="ECO:0000259" key="10">
    <source>
        <dbReference type="Pfam" id="PF00155"/>
    </source>
</evidence>
<evidence type="ECO:0000256" key="9">
    <source>
        <dbReference type="SAM" id="Phobius"/>
    </source>
</evidence>
<dbReference type="InterPro" id="IPR001917">
    <property type="entry name" value="Aminotrans_II_pyridoxalP_BS"/>
</dbReference>
<dbReference type="InterPro" id="IPR050087">
    <property type="entry name" value="AON_synthase_class-II"/>
</dbReference>
<proteinExistence type="inferred from homology"/>
<dbReference type="Pfam" id="PF00155">
    <property type="entry name" value="Aminotran_1_2"/>
    <property type="match status" value="1"/>
</dbReference>
<dbReference type="GO" id="GO:0016020">
    <property type="term" value="C:membrane"/>
    <property type="evidence" value="ECO:0007669"/>
    <property type="project" value="GOC"/>
</dbReference>
<name>A0A7R9ENZ2_9NEOP</name>
<dbReference type="GO" id="GO:0046512">
    <property type="term" value="P:sphingosine biosynthetic process"/>
    <property type="evidence" value="ECO:0007669"/>
    <property type="project" value="TreeGrafter"/>
</dbReference>
<protein>
    <recommendedName>
        <fullName evidence="3">serine C-palmitoyltransferase</fullName>
        <ecNumber evidence="3">2.3.1.50</ecNumber>
    </recommendedName>
</protein>
<evidence type="ECO:0000256" key="8">
    <source>
        <dbReference type="SAM" id="MobiDB-lite"/>
    </source>
</evidence>
<organism evidence="11">
    <name type="scientific">Timema bartmani</name>
    <dbReference type="NCBI Taxonomy" id="61472"/>
    <lineage>
        <taxon>Eukaryota</taxon>
        <taxon>Metazoa</taxon>
        <taxon>Ecdysozoa</taxon>
        <taxon>Arthropoda</taxon>
        <taxon>Hexapoda</taxon>
        <taxon>Insecta</taxon>
        <taxon>Pterygota</taxon>
        <taxon>Neoptera</taxon>
        <taxon>Polyneoptera</taxon>
        <taxon>Phasmatodea</taxon>
        <taxon>Timematodea</taxon>
        <taxon>Timematoidea</taxon>
        <taxon>Timematidae</taxon>
        <taxon>Timema</taxon>
    </lineage>
</organism>
<comment type="similarity">
    <text evidence="2">Belongs to the class-II pyridoxal-phosphate-dependent aminotransferase family.</text>
</comment>
<evidence type="ECO:0000256" key="7">
    <source>
        <dbReference type="ARBA" id="ARBA00048528"/>
    </source>
</evidence>
<dbReference type="InterPro" id="IPR015424">
    <property type="entry name" value="PyrdxlP-dep_Trfase"/>
</dbReference>
<dbReference type="SUPFAM" id="SSF53383">
    <property type="entry name" value="PLP-dependent transferases"/>
    <property type="match status" value="1"/>
</dbReference>
<dbReference type="PANTHER" id="PTHR13693">
    <property type="entry name" value="CLASS II AMINOTRANSFERASE/8-AMINO-7-OXONONANOATE SYNTHASE"/>
    <property type="match status" value="1"/>
</dbReference>
<dbReference type="EC" id="2.3.1.50" evidence="3"/>
<dbReference type="InterPro" id="IPR015422">
    <property type="entry name" value="PyrdxlP-dep_Trfase_small"/>
</dbReference>
<dbReference type="CDD" id="cd06454">
    <property type="entry name" value="KBL_like"/>
    <property type="match status" value="1"/>
</dbReference>
<keyword evidence="5" id="KW-0663">Pyridoxal phosphate</keyword>
<dbReference type="EMBL" id="OD564294">
    <property type="protein sequence ID" value="CAD7437620.1"/>
    <property type="molecule type" value="Genomic_DNA"/>
</dbReference>
<evidence type="ECO:0000256" key="5">
    <source>
        <dbReference type="ARBA" id="ARBA00022898"/>
    </source>
</evidence>
<keyword evidence="9" id="KW-0472">Membrane</keyword>
<keyword evidence="6" id="KW-0012">Acyltransferase</keyword>
<sequence>MAENGVIKSRLLNGKHDMNEVNGKNSDFSNHVKNGKFRHESNSPSMGKQLGIKGGFWTATICYLVLFPLLFLRLLKRLLFGERSIRDTSLQAYLLTLYGLSPHLNHIDRADSAMTVQHLRVDCHVVSTANPLAINSTFIDQSRYIFIQVAPHLSRGLSLTSFQTHNFTEKFWKRRGKNSGPLTFRPQSWFCHITLYTLVTMSRKQGVVSINPPVKKKPQGFTRGKESFENAPFCTAALTYLGFYHLIFLGYINMLFFTPKVAREQNREGYVPLYNRFENFYMRYVYRRVRDCWNKPICSVPGAEVVLKDRITKDYGWTFEYTGTETCCLNLGSYNYMGFAENTGPCAEAAIEAIKKYGLAYCSPVREMGCNPLQMELEKSIARFLGVEDSIVFGMGFATNTLNLPSLVTKECLVLSDEKNHASLILGLRLSGATVRVFEHNNMKALEELARDAIVYGQPHTHRPWDKIFIVAEGVFSMEGSIVHLPEMIAIKKKYKLYLYLDEAHSVGALGPNGRGALDYYGCDPKDIDILMGTFTKSFGSAGGYLSGTKKLIDYLRVTSHASCYASAMSPPVAQQILSSLRIISGEDGSLEGERRIQRLARNTRYFRRRLKQIGVITFGNEHSPVVPMLVYMFSKIGAVVRTLSARKIATVGVGFPATPLMQGRIRFCLSAAHTKEQLDYVR</sequence>
<dbReference type="InterPro" id="IPR004839">
    <property type="entry name" value="Aminotransferase_I/II_large"/>
</dbReference>
<dbReference type="Gene3D" id="3.40.640.10">
    <property type="entry name" value="Type I PLP-dependent aspartate aminotransferase-like (Major domain)"/>
    <property type="match status" value="1"/>
</dbReference>
<keyword evidence="4" id="KW-0808">Transferase</keyword>
<evidence type="ECO:0000256" key="4">
    <source>
        <dbReference type="ARBA" id="ARBA00022679"/>
    </source>
</evidence>
<keyword evidence="9" id="KW-1133">Transmembrane helix</keyword>
<evidence type="ECO:0000313" key="11">
    <source>
        <dbReference type="EMBL" id="CAD7437620.1"/>
    </source>
</evidence>
<evidence type="ECO:0000256" key="1">
    <source>
        <dbReference type="ARBA" id="ARBA00001933"/>
    </source>
</evidence>
<dbReference type="GO" id="GO:0004758">
    <property type="term" value="F:serine C-palmitoyltransferase activity"/>
    <property type="evidence" value="ECO:0007669"/>
    <property type="project" value="UniProtKB-EC"/>
</dbReference>
<dbReference type="GO" id="GO:0030170">
    <property type="term" value="F:pyridoxal phosphate binding"/>
    <property type="evidence" value="ECO:0007669"/>
    <property type="project" value="InterPro"/>
</dbReference>
<feature type="domain" description="Aminotransferase class I/classII large" evidence="10">
    <location>
        <begin position="328"/>
        <end position="682"/>
    </location>
</feature>
<dbReference type="InterPro" id="IPR015421">
    <property type="entry name" value="PyrdxlP-dep_Trfase_major"/>
</dbReference>
<dbReference type="Gene3D" id="3.90.1150.10">
    <property type="entry name" value="Aspartate Aminotransferase, domain 1"/>
    <property type="match status" value="1"/>
</dbReference>
<dbReference type="PROSITE" id="PS00599">
    <property type="entry name" value="AA_TRANSFER_CLASS_2"/>
    <property type="match status" value="1"/>
</dbReference>
<comment type="catalytic activity">
    <reaction evidence="7">
        <text>L-serine + hexadecanoyl-CoA + H(+) = 3-oxosphinganine + CO2 + CoA</text>
        <dbReference type="Rhea" id="RHEA:14761"/>
        <dbReference type="ChEBI" id="CHEBI:15378"/>
        <dbReference type="ChEBI" id="CHEBI:16526"/>
        <dbReference type="ChEBI" id="CHEBI:33384"/>
        <dbReference type="ChEBI" id="CHEBI:57287"/>
        <dbReference type="ChEBI" id="CHEBI:57379"/>
        <dbReference type="ChEBI" id="CHEBI:58299"/>
        <dbReference type="EC" id="2.3.1.50"/>
    </reaction>
</comment>